<accession>A0A0F9G9B1</accession>
<dbReference type="InterPro" id="IPR027798">
    <property type="entry name" value="Ub_Mut7C"/>
</dbReference>
<dbReference type="SUPFAM" id="SSF54285">
    <property type="entry name" value="MoaD/ThiS"/>
    <property type="match status" value="1"/>
</dbReference>
<organism evidence="2">
    <name type="scientific">marine sediment metagenome</name>
    <dbReference type="NCBI Taxonomy" id="412755"/>
    <lineage>
        <taxon>unclassified sequences</taxon>
        <taxon>metagenomes</taxon>
        <taxon>ecological metagenomes</taxon>
    </lineage>
</organism>
<dbReference type="Gene3D" id="3.10.20.30">
    <property type="match status" value="1"/>
</dbReference>
<comment type="caution">
    <text evidence="2">The sequence shown here is derived from an EMBL/GenBank/DDBJ whole genome shotgun (WGS) entry which is preliminary data.</text>
</comment>
<feature type="domain" description="Ubiquitin Mut7-C" evidence="1">
    <location>
        <begin position="2"/>
        <end position="73"/>
    </location>
</feature>
<reference evidence="2" key="1">
    <citation type="journal article" date="2015" name="Nature">
        <title>Complex archaea that bridge the gap between prokaryotes and eukaryotes.</title>
        <authorList>
            <person name="Spang A."/>
            <person name="Saw J.H."/>
            <person name="Jorgensen S.L."/>
            <person name="Zaremba-Niedzwiedzka K."/>
            <person name="Martijn J."/>
            <person name="Lind A.E."/>
            <person name="van Eijk R."/>
            <person name="Schleper C."/>
            <person name="Guy L."/>
            <person name="Ettema T.J."/>
        </authorList>
    </citation>
    <scope>NUCLEOTIDE SEQUENCE</scope>
</reference>
<dbReference type="AlphaFoldDB" id="A0A0F9G9B1"/>
<sequence>MKVKVRLFGTLGKKFPDHDPLNGFEVEIPKDAGVNDLIDQLDIPKSKIGLVSVQGCMVKADKTLKQGDYIRIYRPIFGG</sequence>
<protein>
    <recommendedName>
        <fullName evidence="1">Ubiquitin Mut7-C domain-containing protein</fullName>
    </recommendedName>
</protein>
<proteinExistence type="predicted"/>
<gene>
    <name evidence="2" type="ORF">LCGC14_1856280</name>
</gene>
<dbReference type="Pfam" id="PF14451">
    <property type="entry name" value="Ub-Mut7C"/>
    <property type="match status" value="1"/>
</dbReference>
<evidence type="ECO:0000259" key="1">
    <source>
        <dbReference type="Pfam" id="PF14451"/>
    </source>
</evidence>
<name>A0A0F9G9B1_9ZZZZ</name>
<dbReference type="InterPro" id="IPR016155">
    <property type="entry name" value="Mopterin_synth/thiamin_S_b"/>
</dbReference>
<dbReference type="EMBL" id="LAZR01018718">
    <property type="protein sequence ID" value="KKL95273.1"/>
    <property type="molecule type" value="Genomic_DNA"/>
</dbReference>
<dbReference type="InterPro" id="IPR012675">
    <property type="entry name" value="Beta-grasp_dom_sf"/>
</dbReference>
<evidence type="ECO:0000313" key="2">
    <source>
        <dbReference type="EMBL" id="KKL95273.1"/>
    </source>
</evidence>